<dbReference type="PANTHER" id="PTHR30627">
    <property type="entry name" value="PEPTIDOGLYCAN D,D-TRANSPEPTIDASE"/>
    <property type="match status" value="1"/>
</dbReference>
<dbReference type="GO" id="GO:0008658">
    <property type="term" value="F:penicillin binding"/>
    <property type="evidence" value="ECO:0007669"/>
    <property type="project" value="InterPro"/>
</dbReference>
<dbReference type="GO" id="GO:0005886">
    <property type="term" value="C:plasma membrane"/>
    <property type="evidence" value="ECO:0007669"/>
    <property type="project" value="TreeGrafter"/>
</dbReference>
<dbReference type="Gene3D" id="3.40.710.10">
    <property type="entry name" value="DD-peptidase/beta-lactamase superfamily"/>
    <property type="match status" value="1"/>
</dbReference>
<name>A0A8D5ZPK5_9BACL</name>
<dbReference type="Gene3D" id="3.90.1310.10">
    <property type="entry name" value="Penicillin-binding protein 2a (Domain 2)"/>
    <property type="match status" value="1"/>
</dbReference>
<dbReference type="InterPro" id="IPR001460">
    <property type="entry name" value="PCN-bd_Tpept"/>
</dbReference>
<evidence type="ECO:0000256" key="1">
    <source>
        <dbReference type="ARBA" id="ARBA00004370"/>
    </source>
</evidence>
<keyword evidence="3 4" id="KW-0472">Membrane</keyword>
<comment type="similarity">
    <text evidence="2">Belongs to the transpeptidase family.</text>
</comment>
<organism evidence="7 8">
    <name type="scientific">Polycladomyces abyssicola</name>
    <dbReference type="NCBI Taxonomy" id="1125966"/>
    <lineage>
        <taxon>Bacteria</taxon>
        <taxon>Bacillati</taxon>
        <taxon>Bacillota</taxon>
        <taxon>Bacilli</taxon>
        <taxon>Bacillales</taxon>
        <taxon>Thermoactinomycetaceae</taxon>
        <taxon>Polycladomyces</taxon>
    </lineage>
</organism>
<dbReference type="Pfam" id="PF03717">
    <property type="entry name" value="PBP_dimer"/>
    <property type="match status" value="1"/>
</dbReference>
<accession>A0A8D5ZPK5</accession>
<proteinExistence type="inferred from homology"/>
<reference evidence="7" key="1">
    <citation type="journal article" date="2013" name="Int. J. Syst. Evol. Microbiol.">
        <title>Polycladomyces abyssicola gen. nov., sp. nov., a thermophilic filamentous bacterium isolated from hemipelagic sediment.</title>
        <authorList>
            <person name="Tsubouchi T."/>
            <person name="Shimane Y."/>
            <person name="Mori K."/>
            <person name="Usui K."/>
            <person name="Hiraki T."/>
            <person name="Tame A."/>
            <person name="Uematsu K."/>
            <person name="Maruyama T."/>
            <person name="Hatada Y."/>
        </authorList>
    </citation>
    <scope>NUCLEOTIDE SEQUENCE</scope>
    <source>
        <strain evidence="7">JIR-001</strain>
    </source>
</reference>
<dbReference type="InterPro" id="IPR005311">
    <property type="entry name" value="PBP_dimer"/>
</dbReference>
<dbReference type="Pfam" id="PF00905">
    <property type="entry name" value="Transpeptidase"/>
    <property type="match status" value="1"/>
</dbReference>
<evidence type="ECO:0000256" key="2">
    <source>
        <dbReference type="ARBA" id="ARBA00007171"/>
    </source>
</evidence>
<dbReference type="InterPro" id="IPR050515">
    <property type="entry name" value="Beta-lactam/transpept"/>
</dbReference>
<feature type="domain" description="Penicillin-binding protein dimerisation" evidence="6">
    <location>
        <begin position="70"/>
        <end position="242"/>
    </location>
</feature>
<dbReference type="KEGG" id="pabs:JIR001_22690"/>
<keyword evidence="4" id="KW-0812">Transmembrane</keyword>
<dbReference type="InterPro" id="IPR036138">
    <property type="entry name" value="PBP_dimer_sf"/>
</dbReference>
<dbReference type="GO" id="GO:0071555">
    <property type="term" value="P:cell wall organization"/>
    <property type="evidence" value="ECO:0007669"/>
    <property type="project" value="TreeGrafter"/>
</dbReference>
<evidence type="ECO:0000256" key="4">
    <source>
        <dbReference type="SAM" id="Phobius"/>
    </source>
</evidence>
<sequence length="613" mass="67683">MLEVKSGNGVAALKTKTGFTGRGWAAGLAFFLAFSVVAARLSHIQLMTSKQASLITRAQEQQSREYVVDSGRGMILDRHGDPIVGERGKRLIVFPMDRQQVRLHAAKLNRVAEMAGYSYDALIRKLMALKKPQSLPTSEGDDWIVTPDQEREIEALHIPGIHVMETDNRSAPYGLARQLVGRVARDPFLLRERYGEELAGGTYQPLSRIGLSGLEASFEPFLRSQSENVITYAVDGRGRPLNGLRLKQLQGKDGSETVSYQVVTALDRRMQHAVEKILNDEGVADGAVVLQEIATGDVLAMASRPLPDGGSFQARPWDNRAVMETVPGSIFKTVVAVAALDTGIVKPDTVFVCRGKLGRYGLRDAKPGGHGKLTFAQAFADSCNIVFARLAERLGGETIEKYARKLGLAQKVSWNGSVFHDSDFRQLLEEQKGLIFSSEEARRDHGAVAQTGIGQRDVQLTPLQAANMVTSLFHDGQSLTPRLVLRVQSPDGRAVAVFRPQAYKENFRIKSKTLVQVRRMMRMAVTEGTAVAVQSAKWRLAGKTGTAQVGKNKDRYNKWMIGYGPYNRPRYAVSVVLRGVPDSQDPRAVRIFQRVMDEVALIEAEERDDGKRK</sequence>
<evidence type="ECO:0000259" key="6">
    <source>
        <dbReference type="Pfam" id="PF03717"/>
    </source>
</evidence>
<comment type="subcellular location">
    <subcellularLocation>
        <location evidence="1">Membrane</location>
    </subcellularLocation>
</comment>
<dbReference type="SUPFAM" id="SSF56519">
    <property type="entry name" value="Penicillin binding protein dimerisation domain"/>
    <property type="match status" value="1"/>
</dbReference>
<dbReference type="GO" id="GO:0071972">
    <property type="term" value="F:peptidoglycan L,D-transpeptidase activity"/>
    <property type="evidence" value="ECO:0007669"/>
    <property type="project" value="TreeGrafter"/>
</dbReference>
<keyword evidence="4" id="KW-1133">Transmembrane helix</keyword>
<dbReference type="Proteomes" id="UP000677436">
    <property type="component" value="Chromosome"/>
</dbReference>
<feature type="domain" description="Penicillin-binding protein transpeptidase" evidence="5">
    <location>
        <begin position="286"/>
        <end position="596"/>
    </location>
</feature>
<dbReference type="SUPFAM" id="SSF56601">
    <property type="entry name" value="beta-lactamase/transpeptidase-like"/>
    <property type="match status" value="1"/>
</dbReference>
<dbReference type="PANTHER" id="PTHR30627:SF24">
    <property type="entry name" value="PENICILLIN-BINDING PROTEIN 4B"/>
    <property type="match status" value="1"/>
</dbReference>
<evidence type="ECO:0000313" key="7">
    <source>
        <dbReference type="EMBL" id="BCU82486.1"/>
    </source>
</evidence>
<dbReference type="EMBL" id="AP024601">
    <property type="protein sequence ID" value="BCU82486.1"/>
    <property type="molecule type" value="Genomic_DNA"/>
</dbReference>
<evidence type="ECO:0000256" key="3">
    <source>
        <dbReference type="ARBA" id="ARBA00023136"/>
    </source>
</evidence>
<gene>
    <name evidence="7" type="primary">pbpI</name>
    <name evidence="7" type="ORF">JIR001_22690</name>
</gene>
<keyword evidence="8" id="KW-1185">Reference proteome</keyword>
<evidence type="ECO:0000259" key="5">
    <source>
        <dbReference type="Pfam" id="PF00905"/>
    </source>
</evidence>
<protein>
    <submittedName>
        <fullName evidence="7">Penicillin-binding protein 4B</fullName>
    </submittedName>
</protein>
<reference evidence="7" key="2">
    <citation type="journal article" date="2021" name="Microbiol. Resour. Announc.">
        <title>Complete Genome Sequence of Polycladomyces abyssicola JIR-001T, Isolated from Hemipelagic Sediment in Deep Seawater.</title>
        <authorList>
            <person name="Tsubouchi T."/>
            <person name="Kaneko Y."/>
        </authorList>
    </citation>
    <scope>NUCLEOTIDE SEQUENCE</scope>
    <source>
        <strain evidence="7">JIR-001</strain>
    </source>
</reference>
<evidence type="ECO:0000313" key="8">
    <source>
        <dbReference type="Proteomes" id="UP000677436"/>
    </source>
</evidence>
<feature type="transmembrane region" description="Helical" evidence="4">
    <location>
        <begin position="23"/>
        <end position="41"/>
    </location>
</feature>
<dbReference type="AlphaFoldDB" id="A0A8D5ZPK5"/>
<dbReference type="InterPro" id="IPR012338">
    <property type="entry name" value="Beta-lactam/transpept-like"/>
</dbReference>